<evidence type="ECO:0000313" key="3">
    <source>
        <dbReference type="Proteomes" id="UP000267223"/>
    </source>
</evidence>
<dbReference type="InterPro" id="IPR029063">
    <property type="entry name" value="SAM-dependent_MTases_sf"/>
</dbReference>
<reference evidence="2 3" key="1">
    <citation type="submission" date="2018-11" db="EMBL/GenBank/DDBJ databases">
        <title>Draft genome sequence of Ferruginibacter sp. BO-59.</title>
        <authorList>
            <person name="Im W.T."/>
        </authorList>
    </citation>
    <scope>NUCLEOTIDE SEQUENCE [LARGE SCALE GENOMIC DNA]</scope>
    <source>
        <strain evidence="2 3">BO-59</strain>
    </source>
</reference>
<dbReference type="SUPFAM" id="SSF53335">
    <property type="entry name" value="S-adenosyl-L-methionine-dependent methyltransferases"/>
    <property type="match status" value="1"/>
</dbReference>
<keyword evidence="2" id="KW-0489">Methyltransferase</keyword>
<accession>A0A3M9NJI0</accession>
<dbReference type="PANTHER" id="PTHR43861:SF6">
    <property type="entry name" value="METHYLTRANSFERASE TYPE 11"/>
    <property type="match status" value="1"/>
</dbReference>
<dbReference type="InterPro" id="IPR013216">
    <property type="entry name" value="Methyltransf_11"/>
</dbReference>
<keyword evidence="2" id="KW-0808">Transferase</keyword>
<dbReference type="PANTHER" id="PTHR43861">
    <property type="entry name" value="TRANS-ACONITATE 2-METHYLTRANSFERASE-RELATED"/>
    <property type="match status" value="1"/>
</dbReference>
<evidence type="ECO:0000259" key="1">
    <source>
        <dbReference type="Pfam" id="PF08241"/>
    </source>
</evidence>
<dbReference type="Proteomes" id="UP000267223">
    <property type="component" value="Unassembled WGS sequence"/>
</dbReference>
<dbReference type="EMBL" id="RJJR01000005">
    <property type="protein sequence ID" value="RNI37353.1"/>
    <property type="molecule type" value="Genomic_DNA"/>
</dbReference>
<proteinExistence type="predicted"/>
<dbReference type="GO" id="GO:0008757">
    <property type="term" value="F:S-adenosylmethionine-dependent methyltransferase activity"/>
    <property type="evidence" value="ECO:0007669"/>
    <property type="project" value="InterPro"/>
</dbReference>
<organism evidence="2 3">
    <name type="scientific">Hanamia caeni</name>
    <dbReference type="NCBI Taxonomy" id="2294116"/>
    <lineage>
        <taxon>Bacteria</taxon>
        <taxon>Pseudomonadati</taxon>
        <taxon>Bacteroidota</taxon>
        <taxon>Chitinophagia</taxon>
        <taxon>Chitinophagales</taxon>
        <taxon>Chitinophagaceae</taxon>
        <taxon>Hanamia</taxon>
    </lineage>
</organism>
<dbReference type="Pfam" id="PF08241">
    <property type="entry name" value="Methyltransf_11"/>
    <property type="match status" value="1"/>
</dbReference>
<protein>
    <submittedName>
        <fullName evidence="2">Class I SAM-dependent methyltransferase</fullName>
    </submittedName>
</protein>
<dbReference type="RefSeq" id="WP_123120194.1">
    <property type="nucleotide sequence ID" value="NZ_RJJR01000005.1"/>
</dbReference>
<dbReference type="GO" id="GO:0032259">
    <property type="term" value="P:methylation"/>
    <property type="evidence" value="ECO:0007669"/>
    <property type="project" value="UniProtKB-KW"/>
</dbReference>
<evidence type="ECO:0000313" key="2">
    <source>
        <dbReference type="EMBL" id="RNI37353.1"/>
    </source>
</evidence>
<gene>
    <name evidence="2" type="ORF">EFY79_08110</name>
</gene>
<dbReference type="OrthoDB" id="9784101at2"/>
<feature type="domain" description="Methyltransferase type 11" evidence="1">
    <location>
        <begin position="25"/>
        <end position="118"/>
    </location>
</feature>
<dbReference type="AlphaFoldDB" id="A0A3M9NJI0"/>
<dbReference type="Gene3D" id="3.40.50.150">
    <property type="entry name" value="Vaccinia Virus protein VP39"/>
    <property type="match status" value="1"/>
</dbReference>
<comment type="caution">
    <text evidence="2">The sequence shown here is derived from an EMBL/GenBank/DDBJ whole genome shotgun (WGS) entry which is preliminary data.</text>
</comment>
<name>A0A3M9NJI0_9BACT</name>
<keyword evidence="3" id="KW-1185">Reference proteome</keyword>
<sequence>MTLKEGIALIKTDKINSFRAATWADLGCGSGLFTYALAGMLNNKSTIYAIDKNITSFKKNLTFKSFEIIPVELDFEKQDLPFIKFDGILMANSLHFIKNKNDFIKKIKSRLNRGGLFLVVEYDTEAGNHWIPYPITFEGLKELFAATGFPGASKINERPSAFNSANLYSAIAEHT</sequence>
<dbReference type="CDD" id="cd02440">
    <property type="entry name" value="AdoMet_MTases"/>
    <property type="match status" value="1"/>
</dbReference>